<dbReference type="InterPro" id="IPR007842">
    <property type="entry name" value="HEPN_dom"/>
</dbReference>
<protein>
    <recommendedName>
        <fullName evidence="2">HEPN domain-containing protein</fullName>
    </recommendedName>
</protein>
<dbReference type="Gene3D" id="1.20.120.330">
    <property type="entry name" value="Nucleotidyltransferases domain 2"/>
    <property type="match status" value="1"/>
</dbReference>
<comment type="similarity">
    <text evidence="1">Belongs to the UPF0332 family.</text>
</comment>
<reference evidence="4" key="1">
    <citation type="submission" date="2017-09" db="EMBL/GenBank/DDBJ databases">
        <title>Depth-based differentiation of microbial function through sediment-hosted aquifers and enrichment of novel symbionts in the deep terrestrial subsurface.</title>
        <authorList>
            <person name="Probst A.J."/>
            <person name="Ladd B."/>
            <person name="Jarett J.K."/>
            <person name="Geller-Mcgrath D.E."/>
            <person name="Sieber C.M.K."/>
            <person name="Emerson J.B."/>
            <person name="Anantharaman K."/>
            <person name="Thomas B.C."/>
            <person name="Malmstrom R."/>
            <person name="Stieglmeier M."/>
            <person name="Klingl A."/>
            <person name="Woyke T."/>
            <person name="Ryan C.M."/>
            <person name="Banfield J.F."/>
        </authorList>
    </citation>
    <scope>NUCLEOTIDE SEQUENCE [LARGE SCALE GENOMIC DNA]</scope>
</reference>
<evidence type="ECO:0000259" key="2">
    <source>
        <dbReference type="Pfam" id="PF05168"/>
    </source>
</evidence>
<evidence type="ECO:0000313" key="4">
    <source>
        <dbReference type="Proteomes" id="UP000230025"/>
    </source>
</evidence>
<dbReference type="InterPro" id="IPR052226">
    <property type="entry name" value="UPF0332_toxin"/>
</dbReference>
<dbReference type="Pfam" id="PF05168">
    <property type="entry name" value="HEPN"/>
    <property type="match status" value="1"/>
</dbReference>
<organism evidence="3 4">
    <name type="scientific">bacterium (Candidatus Ratteibacteria) CG15_BIG_FIL_POST_REV_8_21_14_020_41_12</name>
    <dbReference type="NCBI Taxonomy" id="2014291"/>
    <lineage>
        <taxon>Bacteria</taxon>
        <taxon>Candidatus Ratteibacteria</taxon>
    </lineage>
</organism>
<evidence type="ECO:0000313" key="3">
    <source>
        <dbReference type="EMBL" id="PIW34228.1"/>
    </source>
</evidence>
<feature type="domain" description="HEPN" evidence="2">
    <location>
        <begin position="29"/>
        <end position="140"/>
    </location>
</feature>
<gene>
    <name evidence="3" type="ORF">COW28_00365</name>
</gene>
<accession>A0A2M7H0M1</accession>
<name>A0A2M7H0M1_9BACT</name>
<dbReference type="EMBL" id="PFFY01000018">
    <property type="protein sequence ID" value="PIW34228.1"/>
    <property type="molecule type" value="Genomic_DNA"/>
</dbReference>
<comment type="caution">
    <text evidence="3">The sequence shown here is derived from an EMBL/GenBank/DDBJ whole genome shotgun (WGS) entry which is preliminary data.</text>
</comment>
<dbReference type="PANTHER" id="PTHR36565">
    <property type="entry name" value="UPF0332 PROTEIN TM_1000"/>
    <property type="match status" value="1"/>
</dbReference>
<dbReference type="AlphaFoldDB" id="A0A2M7H0M1"/>
<dbReference type="PANTHER" id="PTHR36565:SF1">
    <property type="entry name" value="UPF0332 PROTEIN TM_1000"/>
    <property type="match status" value="1"/>
</dbReference>
<dbReference type="Proteomes" id="UP000230025">
    <property type="component" value="Unassembled WGS sequence"/>
</dbReference>
<proteinExistence type="inferred from homology"/>
<evidence type="ECO:0000256" key="1">
    <source>
        <dbReference type="ARBA" id="ARBA00038248"/>
    </source>
</evidence>
<sequence length="155" mass="18226">MSYDKFIEEYLSKSFIKKQEVGFDQINKMVKQANKELNTCVKILEMSSELSYTSAYSAMLYTGRALMLLKGYRAIGVNKHKTIVEFIGVYVGEEEKILMEKFDNMRKKRNLLTYEPWRLNISKTDAENALKSAREFVSFIMDKIKEENPQIEFKF</sequence>